<feature type="region of interest" description="Disordered" evidence="11">
    <location>
        <begin position="389"/>
        <end position="477"/>
    </location>
</feature>
<keyword evidence="14" id="KW-1185">Reference proteome</keyword>
<dbReference type="GO" id="GO:0030915">
    <property type="term" value="C:Smc5-Smc6 complex"/>
    <property type="evidence" value="ECO:0007669"/>
    <property type="project" value="InterPro"/>
</dbReference>
<dbReference type="InterPro" id="IPR026846">
    <property type="entry name" value="Nse2(Mms21)"/>
</dbReference>
<evidence type="ECO:0000256" key="2">
    <source>
        <dbReference type="ARBA" id="ARBA00004718"/>
    </source>
</evidence>
<dbReference type="CDD" id="cd16651">
    <property type="entry name" value="SPL-RING_NSE2"/>
    <property type="match status" value="1"/>
</dbReference>
<evidence type="ECO:0000256" key="9">
    <source>
        <dbReference type="ARBA" id="ARBA00023242"/>
    </source>
</evidence>
<dbReference type="InterPro" id="IPR013083">
    <property type="entry name" value="Znf_RING/FYVE/PHD"/>
</dbReference>
<feature type="region of interest" description="Disordered" evidence="11">
    <location>
        <begin position="1"/>
        <end position="51"/>
    </location>
</feature>
<evidence type="ECO:0000313" key="14">
    <source>
        <dbReference type="Proteomes" id="UP000016933"/>
    </source>
</evidence>
<comment type="similarity">
    <text evidence="3">Belongs to the NSE2 family.</text>
</comment>
<evidence type="ECO:0000256" key="11">
    <source>
        <dbReference type="SAM" id="MobiDB-lite"/>
    </source>
</evidence>
<dbReference type="EMBL" id="KB446535">
    <property type="protein sequence ID" value="EME50361.1"/>
    <property type="molecule type" value="Genomic_DNA"/>
</dbReference>
<feature type="compositionally biased region" description="Polar residues" evidence="11">
    <location>
        <begin position="1"/>
        <end position="12"/>
    </location>
</feature>
<dbReference type="HOGENOM" id="CLU_028753_0_0_1"/>
<evidence type="ECO:0000256" key="4">
    <source>
        <dbReference type="ARBA" id="ARBA00022679"/>
    </source>
</evidence>
<comment type="pathway">
    <text evidence="2">Protein modification; protein sumoylation.</text>
</comment>
<dbReference type="GO" id="GO:0000724">
    <property type="term" value="P:double-strand break repair via homologous recombination"/>
    <property type="evidence" value="ECO:0007669"/>
    <property type="project" value="InterPro"/>
</dbReference>
<keyword evidence="6 10" id="KW-0863">Zinc-finger</keyword>
<protein>
    <recommendedName>
        <fullName evidence="12">SP-RING-type domain-containing protein</fullName>
    </recommendedName>
</protein>
<evidence type="ECO:0000256" key="10">
    <source>
        <dbReference type="PROSITE-ProRule" id="PRU00452"/>
    </source>
</evidence>
<evidence type="ECO:0000256" key="6">
    <source>
        <dbReference type="ARBA" id="ARBA00022771"/>
    </source>
</evidence>
<comment type="subcellular location">
    <subcellularLocation>
        <location evidence="1">Nucleus</location>
    </subcellularLocation>
</comment>
<dbReference type="InterPro" id="IPR004181">
    <property type="entry name" value="Znf_MIZ"/>
</dbReference>
<reference evidence="13 14" key="2">
    <citation type="journal article" date="2012" name="PLoS Pathog.">
        <title>Diverse lifestyles and strategies of plant pathogenesis encoded in the genomes of eighteen Dothideomycetes fungi.</title>
        <authorList>
            <person name="Ohm R.A."/>
            <person name="Feau N."/>
            <person name="Henrissat B."/>
            <person name="Schoch C.L."/>
            <person name="Horwitz B.A."/>
            <person name="Barry K.W."/>
            <person name="Condon B.J."/>
            <person name="Copeland A.C."/>
            <person name="Dhillon B."/>
            <person name="Glaser F."/>
            <person name="Hesse C.N."/>
            <person name="Kosti I."/>
            <person name="LaButti K."/>
            <person name="Lindquist E.A."/>
            <person name="Lucas S."/>
            <person name="Salamov A.A."/>
            <person name="Bradshaw R.E."/>
            <person name="Ciuffetti L."/>
            <person name="Hamelin R.C."/>
            <person name="Kema G.H.J."/>
            <person name="Lawrence C."/>
            <person name="Scott J.A."/>
            <person name="Spatafora J.W."/>
            <person name="Turgeon B.G."/>
            <person name="de Wit P.J.G.M."/>
            <person name="Zhong S."/>
            <person name="Goodwin S.B."/>
            <person name="Grigoriev I.V."/>
        </authorList>
    </citation>
    <scope>NUCLEOTIDE SEQUENCE [LARGE SCALE GENOMIC DNA]</scope>
    <source>
        <strain evidence="14">NZE10 / CBS 128990</strain>
    </source>
</reference>
<organism evidence="13 14">
    <name type="scientific">Dothistroma septosporum (strain NZE10 / CBS 128990)</name>
    <name type="common">Red band needle blight fungus</name>
    <name type="synonym">Mycosphaerella pini</name>
    <dbReference type="NCBI Taxonomy" id="675120"/>
    <lineage>
        <taxon>Eukaryota</taxon>
        <taxon>Fungi</taxon>
        <taxon>Dikarya</taxon>
        <taxon>Ascomycota</taxon>
        <taxon>Pezizomycotina</taxon>
        <taxon>Dothideomycetes</taxon>
        <taxon>Dothideomycetidae</taxon>
        <taxon>Mycosphaerellales</taxon>
        <taxon>Mycosphaerellaceae</taxon>
        <taxon>Dothistroma</taxon>
    </lineage>
</organism>
<gene>
    <name evidence="13" type="ORF">DOTSEDRAFT_31429</name>
</gene>
<dbReference type="SUPFAM" id="SSF57850">
    <property type="entry name" value="RING/U-box"/>
    <property type="match status" value="1"/>
</dbReference>
<dbReference type="Gene3D" id="3.30.40.10">
    <property type="entry name" value="Zinc/RING finger domain, C3HC4 (zinc finger)"/>
    <property type="match status" value="1"/>
</dbReference>
<feature type="domain" description="SP-RING-type" evidence="12">
    <location>
        <begin position="304"/>
        <end position="386"/>
    </location>
</feature>
<dbReference type="PANTHER" id="PTHR21330">
    <property type="entry name" value="E3 SUMO-PROTEIN LIGASE NSE2"/>
    <property type="match status" value="1"/>
</dbReference>
<feature type="compositionally biased region" description="Acidic residues" evidence="11">
    <location>
        <begin position="189"/>
        <end position="205"/>
    </location>
</feature>
<feature type="region of interest" description="Disordered" evidence="11">
    <location>
        <begin position="104"/>
        <end position="144"/>
    </location>
</feature>
<name>N1Q3I9_DOTSN</name>
<dbReference type="UniPathway" id="UPA00886"/>
<keyword evidence="9" id="KW-0539">Nucleus</keyword>
<evidence type="ECO:0000259" key="12">
    <source>
        <dbReference type="PROSITE" id="PS51044"/>
    </source>
</evidence>
<feature type="region of interest" description="Disordered" evidence="11">
    <location>
        <begin position="163"/>
        <end position="229"/>
    </location>
</feature>
<dbReference type="Pfam" id="PF11789">
    <property type="entry name" value="zf-Nse"/>
    <property type="match status" value="1"/>
</dbReference>
<dbReference type="PANTHER" id="PTHR21330:SF1">
    <property type="entry name" value="E3 SUMO-PROTEIN LIGASE NSE2"/>
    <property type="match status" value="1"/>
</dbReference>
<evidence type="ECO:0000256" key="5">
    <source>
        <dbReference type="ARBA" id="ARBA00022723"/>
    </source>
</evidence>
<proteinExistence type="inferred from homology"/>
<dbReference type="Proteomes" id="UP000016933">
    <property type="component" value="Unassembled WGS sequence"/>
</dbReference>
<feature type="compositionally biased region" description="Acidic residues" evidence="11">
    <location>
        <begin position="463"/>
        <end position="477"/>
    </location>
</feature>
<accession>N1Q3I9</accession>
<dbReference type="AlphaFoldDB" id="N1Q3I9"/>
<reference evidence="14" key="1">
    <citation type="journal article" date="2012" name="PLoS Genet.">
        <title>The genomes of the fungal plant pathogens Cladosporium fulvum and Dothistroma septosporum reveal adaptation to different hosts and lifestyles but also signatures of common ancestry.</title>
        <authorList>
            <person name="de Wit P.J.G.M."/>
            <person name="van der Burgt A."/>
            <person name="Oekmen B."/>
            <person name="Stergiopoulos I."/>
            <person name="Abd-Elsalam K.A."/>
            <person name="Aerts A.L."/>
            <person name="Bahkali A.H."/>
            <person name="Beenen H.G."/>
            <person name="Chettri P."/>
            <person name="Cox M.P."/>
            <person name="Datema E."/>
            <person name="de Vries R.P."/>
            <person name="Dhillon B."/>
            <person name="Ganley A.R."/>
            <person name="Griffiths S.A."/>
            <person name="Guo Y."/>
            <person name="Hamelin R.C."/>
            <person name="Henrissat B."/>
            <person name="Kabir M.S."/>
            <person name="Jashni M.K."/>
            <person name="Kema G."/>
            <person name="Klaubauf S."/>
            <person name="Lapidus A."/>
            <person name="Levasseur A."/>
            <person name="Lindquist E."/>
            <person name="Mehrabi R."/>
            <person name="Ohm R.A."/>
            <person name="Owen T.J."/>
            <person name="Salamov A."/>
            <person name="Schwelm A."/>
            <person name="Schijlen E."/>
            <person name="Sun H."/>
            <person name="van den Burg H.A."/>
            <person name="van Ham R.C.H.J."/>
            <person name="Zhang S."/>
            <person name="Goodwin S.B."/>
            <person name="Grigoriev I.V."/>
            <person name="Collemare J."/>
            <person name="Bradshaw R.E."/>
        </authorList>
    </citation>
    <scope>NUCLEOTIDE SEQUENCE [LARGE SCALE GENOMIC DNA]</scope>
    <source>
        <strain evidence="14">NZE10 / CBS 128990</strain>
    </source>
</reference>
<feature type="region of interest" description="Disordered" evidence="11">
    <location>
        <begin position="278"/>
        <end position="304"/>
    </location>
</feature>
<evidence type="ECO:0000256" key="1">
    <source>
        <dbReference type="ARBA" id="ARBA00004123"/>
    </source>
</evidence>
<keyword evidence="4" id="KW-0808">Transferase</keyword>
<dbReference type="PROSITE" id="PS51044">
    <property type="entry name" value="ZF_SP_RING"/>
    <property type="match status" value="1"/>
</dbReference>
<feature type="compositionally biased region" description="Polar residues" evidence="11">
    <location>
        <begin position="169"/>
        <end position="180"/>
    </location>
</feature>
<dbReference type="GO" id="GO:0005634">
    <property type="term" value="C:nucleus"/>
    <property type="evidence" value="ECO:0007669"/>
    <property type="project" value="UniProtKB-SubCell"/>
</dbReference>
<dbReference type="GO" id="GO:0016925">
    <property type="term" value="P:protein sumoylation"/>
    <property type="evidence" value="ECO:0007669"/>
    <property type="project" value="UniProtKB-UniPathway"/>
</dbReference>
<feature type="compositionally biased region" description="Acidic residues" evidence="11">
    <location>
        <begin position="394"/>
        <end position="403"/>
    </location>
</feature>
<keyword evidence="8" id="KW-0862">Zinc</keyword>
<dbReference type="GO" id="GO:0061665">
    <property type="term" value="F:SUMO ligase activity"/>
    <property type="evidence" value="ECO:0007669"/>
    <property type="project" value="TreeGrafter"/>
</dbReference>
<dbReference type="OrthoDB" id="756301at2759"/>
<keyword evidence="5" id="KW-0479">Metal-binding</keyword>
<dbReference type="GO" id="GO:0008270">
    <property type="term" value="F:zinc ion binding"/>
    <property type="evidence" value="ECO:0007669"/>
    <property type="project" value="UniProtKB-KW"/>
</dbReference>
<evidence type="ECO:0000256" key="7">
    <source>
        <dbReference type="ARBA" id="ARBA00022786"/>
    </source>
</evidence>
<dbReference type="STRING" id="675120.N1Q3I9"/>
<evidence type="ECO:0000313" key="13">
    <source>
        <dbReference type="EMBL" id="EME50361.1"/>
    </source>
</evidence>
<keyword evidence="7" id="KW-0833">Ubl conjugation pathway</keyword>
<evidence type="ECO:0000256" key="8">
    <source>
        <dbReference type="ARBA" id="ARBA00022833"/>
    </source>
</evidence>
<evidence type="ECO:0000256" key="3">
    <source>
        <dbReference type="ARBA" id="ARBA00008212"/>
    </source>
</evidence>
<sequence length="477" mass="53370">MASRSRQSTARPTPTPSRAGRQSTVQPTPRGGGDTSNIEPPLYEAPQFPINPQGQRALAALSRTHDLSKLEKRLKDAQAMLTESAMEINDRLKEKDDRLKKIRDKHQPGDEENDAFFAQQEQSLATLREKTESMTTRMEGQMRKTVDCREMLQFMKESVEAAHNDARNHASTQASTQPARTQGRRRTEGEDDEEEIDSDEDEEIPDFQPTDPGAAAATQAGRPPVEVFREQVDDRKTRWQIKSMSERYAGNEDYVRFRQVVHDAQYPEDTIELAPPEEWFNEDGTVPPPGTTARPRAGADEDDSDEEIAISRANISTKCPLTLKELVEPYSSKKCPHTFEKAAIMEFLAGQRGHCQCPVPGCQQMLSYLDLHTDALIVRKIKRIQRAAQALQEEGSDDEENDDGGGNGTQRNAHVIPSDIDGMAEDEDPFVNVKTQLKPEPRPTGASGMPRSSQAPRNTQVVDLDDSDEEDNQTMED</sequence>
<feature type="compositionally biased region" description="Polar residues" evidence="11">
    <location>
        <begin position="450"/>
        <end position="461"/>
    </location>
</feature>
<dbReference type="OMA" id="TWFSHLE"/>
<dbReference type="eggNOG" id="KOG2979">
    <property type="taxonomic scope" value="Eukaryota"/>
</dbReference>